<dbReference type="PANTHER" id="PTHR30537:SF74">
    <property type="entry name" value="HTH-TYPE TRANSCRIPTIONAL REGULATOR TRPI"/>
    <property type="match status" value="1"/>
</dbReference>
<protein>
    <submittedName>
        <fullName evidence="6">LysR family transcriptional regulator</fullName>
    </submittedName>
</protein>
<dbReference type="AlphaFoldDB" id="A0A372EFQ1"/>
<dbReference type="InterPro" id="IPR036390">
    <property type="entry name" value="WH_DNA-bd_sf"/>
</dbReference>
<gene>
    <name evidence="6" type="ORF">DY262_18115</name>
</gene>
<dbReference type="Pfam" id="PF00126">
    <property type="entry name" value="HTH_1"/>
    <property type="match status" value="1"/>
</dbReference>
<dbReference type="PRINTS" id="PR00039">
    <property type="entry name" value="HTHLYSR"/>
</dbReference>
<feature type="domain" description="HTH lysR-type" evidence="5">
    <location>
        <begin position="10"/>
        <end position="67"/>
    </location>
</feature>
<dbReference type="Proteomes" id="UP000261931">
    <property type="component" value="Unassembled WGS sequence"/>
</dbReference>
<name>A0A372EFQ1_9BURK</name>
<dbReference type="SUPFAM" id="SSF46785">
    <property type="entry name" value="Winged helix' DNA-binding domain"/>
    <property type="match status" value="1"/>
</dbReference>
<dbReference type="InterPro" id="IPR036388">
    <property type="entry name" value="WH-like_DNA-bd_sf"/>
</dbReference>
<reference evidence="6 7" key="1">
    <citation type="submission" date="2018-08" db="EMBL/GenBank/DDBJ databases">
        <title>Hydrogenophaga sp. LA-38 isolated from sludge.</title>
        <authorList>
            <person name="Im W.-T."/>
        </authorList>
    </citation>
    <scope>NUCLEOTIDE SEQUENCE [LARGE SCALE GENOMIC DNA]</scope>
    <source>
        <strain evidence="6 7">LA-38</strain>
    </source>
</reference>
<dbReference type="InterPro" id="IPR000847">
    <property type="entry name" value="LysR_HTH_N"/>
</dbReference>
<evidence type="ECO:0000256" key="3">
    <source>
        <dbReference type="ARBA" id="ARBA00023125"/>
    </source>
</evidence>
<proteinExistence type="inferred from homology"/>
<evidence type="ECO:0000313" key="7">
    <source>
        <dbReference type="Proteomes" id="UP000261931"/>
    </source>
</evidence>
<dbReference type="Gene3D" id="3.40.190.10">
    <property type="entry name" value="Periplasmic binding protein-like II"/>
    <property type="match status" value="2"/>
</dbReference>
<comment type="caution">
    <text evidence="6">The sequence shown here is derived from an EMBL/GenBank/DDBJ whole genome shotgun (WGS) entry which is preliminary data.</text>
</comment>
<dbReference type="InterPro" id="IPR005119">
    <property type="entry name" value="LysR_subst-bd"/>
</dbReference>
<comment type="similarity">
    <text evidence="1">Belongs to the LysR transcriptional regulatory family.</text>
</comment>
<keyword evidence="4" id="KW-0804">Transcription</keyword>
<keyword evidence="3" id="KW-0238">DNA-binding</keyword>
<evidence type="ECO:0000259" key="5">
    <source>
        <dbReference type="PROSITE" id="PS50931"/>
    </source>
</evidence>
<evidence type="ECO:0000256" key="1">
    <source>
        <dbReference type="ARBA" id="ARBA00009437"/>
    </source>
</evidence>
<keyword evidence="7" id="KW-1185">Reference proteome</keyword>
<dbReference type="GO" id="GO:0006351">
    <property type="term" value="P:DNA-templated transcription"/>
    <property type="evidence" value="ECO:0007669"/>
    <property type="project" value="TreeGrafter"/>
</dbReference>
<dbReference type="InterPro" id="IPR058163">
    <property type="entry name" value="LysR-type_TF_proteobact-type"/>
</dbReference>
<dbReference type="GO" id="GO:0043565">
    <property type="term" value="F:sequence-specific DNA binding"/>
    <property type="evidence" value="ECO:0007669"/>
    <property type="project" value="TreeGrafter"/>
</dbReference>
<dbReference type="PROSITE" id="PS50931">
    <property type="entry name" value="HTH_LYSR"/>
    <property type="match status" value="1"/>
</dbReference>
<dbReference type="GO" id="GO:0003700">
    <property type="term" value="F:DNA-binding transcription factor activity"/>
    <property type="evidence" value="ECO:0007669"/>
    <property type="project" value="InterPro"/>
</dbReference>
<keyword evidence="2" id="KW-0805">Transcription regulation</keyword>
<evidence type="ECO:0000256" key="2">
    <source>
        <dbReference type="ARBA" id="ARBA00023015"/>
    </source>
</evidence>
<organism evidence="6 7">
    <name type="scientific">Hydrogenophaga borbori</name>
    <dbReference type="NCBI Taxonomy" id="2294117"/>
    <lineage>
        <taxon>Bacteria</taxon>
        <taxon>Pseudomonadati</taxon>
        <taxon>Pseudomonadota</taxon>
        <taxon>Betaproteobacteria</taxon>
        <taxon>Burkholderiales</taxon>
        <taxon>Comamonadaceae</taxon>
        <taxon>Hydrogenophaga</taxon>
    </lineage>
</organism>
<dbReference type="Pfam" id="PF03466">
    <property type="entry name" value="LysR_substrate"/>
    <property type="match status" value="1"/>
</dbReference>
<evidence type="ECO:0000256" key="4">
    <source>
        <dbReference type="ARBA" id="ARBA00023163"/>
    </source>
</evidence>
<dbReference type="Gene3D" id="1.10.10.10">
    <property type="entry name" value="Winged helix-like DNA-binding domain superfamily/Winged helix DNA-binding domain"/>
    <property type="match status" value="1"/>
</dbReference>
<dbReference type="PANTHER" id="PTHR30537">
    <property type="entry name" value="HTH-TYPE TRANSCRIPTIONAL REGULATOR"/>
    <property type="match status" value="1"/>
</dbReference>
<accession>A0A372EFQ1</accession>
<sequence>MKRSLRAALPSIDTLIVFEQAAQALSFTKAGAQLGLTQSAVSRQMIDLEALLQVALFARERQRLKLTEAGAEFRELIRPVLQDLRAATLRMQMHAVPNNVLNVSVAASFCNLWLIPNLPGFCAQANAPQVNLMPHVGPVVFGANAIDAAVVNAERPPEHCEYLKLCDLEIGPFAAPSLLRRLGVGRLEDFGRIPAVDIREGNGAWPRYLAHVGLSRIGIDCVASHSLLLLSHEMAVAGLGVALLPPEFVASGRAPGALKRLHPALLALGRSYYFCWPAASKKRETIQALGLWLQRELQVARARGSRVRKG</sequence>
<dbReference type="SUPFAM" id="SSF53850">
    <property type="entry name" value="Periplasmic binding protein-like II"/>
    <property type="match status" value="1"/>
</dbReference>
<dbReference type="EMBL" id="QVLS01000012">
    <property type="protein sequence ID" value="RFP77271.1"/>
    <property type="molecule type" value="Genomic_DNA"/>
</dbReference>
<evidence type="ECO:0000313" key="6">
    <source>
        <dbReference type="EMBL" id="RFP77271.1"/>
    </source>
</evidence>